<dbReference type="Proteomes" id="UP000077852">
    <property type="component" value="Unassembled WGS sequence"/>
</dbReference>
<name>A0AA91IA63_VARPD</name>
<gene>
    <name evidence="1" type="ORF">A3K87_19410</name>
</gene>
<evidence type="ECO:0000313" key="2">
    <source>
        <dbReference type="Proteomes" id="UP000077852"/>
    </source>
</evidence>
<dbReference type="AlphaFoldDB" id="A0AA91IA63"/>
<accession>A0AA91IA63</accession>
<protein>
    <submittedName>
        <fullName evidence="1">Uncharacterized protein</fullName>
    </submittedName>
</protein>
<proteinExistence type="predicted"/>
<dbReference type="EMBL" id="LVHG01000053">
    <property type="protein sequence ID" value="OAK62056.1"/>
    <property type="molecule type" value="Genomic_DNA"/>
</dbReference>
<dbReference type="RefSeq" id="WP_081268926.1">
    <property type="nucleotide sequence ID" value="NZ_LVHG01000053.1"/>
</dbReference>
<sequence length="197" mass="22020">MVFGWFKKEKRPGPHTSALVDPAVQATVQWVAEVIGDHMEFQRRAQTAASTFEEARIPELPHYFHGDSMPSSELAGRFPGLGQWMAARQFAIFEILYFIGSPALPLLRRVAHGTYDWTQGNAIEVLCRLAADDVERETTIQDLRMLIPKLRYEAVIYAAGPLVQQARSDTAIAAIIQDLLTVPEFAEVHAEIVQSAM</sequence>
<organism evidence="1 2">
    <name type="scientific">Variovorax paradoxus</name>
    <dbReference type="NCBI Taxonomy" id="34073"/>
    <lineage>
        <taxon>Bacteria</taxon>
        <taxon>Pseudomonadati</taxon>
        <taxon>Pseudomonadota</taxon>
        <taxon>Betaproteobacteria</taxon>
        <taxon>Burkholderiales</taxon>
        <taxon>Comamonadaceae</taxon>
        <taxon>Variovorax</taxon>
    </lineage>
</organism>
<reference evidence="1 2" key="1">
    <citation type="submission" date="2016-03" db="EMBL/GenBank/DDBJ databases">
        <title>Genome sequence of Variovorax paradoxus KB5.</title>
        <authorList>
            <person name="Jeong H."/>
            <person name="Hong C.E."/>
            <person name="Jo S.H."/>
            <person name="Park J.M."/>
        </authorList>
    </citation>
    <scope>NUCLEOTIDE SEQUENCE [LARGE SCALE GENOMIC DNA]</scope>
    <source>
        <strain evidence="1 2">KB5</strain>
    </source>
</reference>
<evidence type="ECO:0000313" key="1">
    <source>
        <dbReference type="EMBL" id="OAK62056.1"/>
    </source>
</evidence>
<comment type="caution">
    <text evidence="1">The sequence shown here is derived from an EMBL/GenBank/DDBJ whole genome shotgun (WGS) entry which is preliminary data.</text>
</comment>